<gene>
    <name evidence="7" type="primary">hrpA</name>
    <name evidence="7" type="ORF">RM573_17035</name>
</gene>
<dbReference type="SMART" id="SM00847">
    <property type="entry name" value="HA2"/>
    <property type="match status" value="1"/>
</dbReference>
<keyword evidence="8" id="KW-1185">Reference proteome</keyword>
<dbReference type="Pfam" id="PF11898">
    <property type="entry name" value="DUF3418"/>
    <property type="match status" value="1"/>
</dbReference>
<dbReference type="CDD" id="cd17989">
    <property type="entry name" value="DEXHc_HrpA"/>
    <property type="match status" value="1"/>
</dbReference>
<dbReference type="Proteomes" id="UP001266357">
    <property type="component" value="Unassembled WGS sequence"/>
</dbReference>
<dbReference type="Gene3D" id="3.40.50.300">
    <property type="entry name" value="P-loop containing nucleotide triphosphate hydrolases"/>
    <property type="match status" value="2"/>
</dbReference>
<dbReference type="EC" id="3.6.4.13" evidence="7"/>
<dbReference type="InterPro" id="IPR024590">
    <property type="entry name" value="HrpA_C"/>
</dbReference>
<dbReference type="InterPro" id="IPR011709">
    <property type="entry name" value="DEAD-box_helicase_OB_fold"/>
</dbReference>
<comment type="caution">
    <text evidence="7">The sequence shown here is derived from an EMBL/GenBank/DDBJ whole genome shotgun (WGS) entry which is preliminary data.</text>
</comment>
<evidence type="ECO:0000259" key="6">
    <source>
        <dbReference type="PROSITE" id="PS51194"/>
    </source>
</evidence>
<dbReference type="NCBIfam" id="NF008348">
    <property type="entry name" value="PRK11131.1"/>
    <property type="match status" value="1"/>
</dbReference>
<dbReference type="InterPro" id="IPR007502">
    <property type="entry name" value="Helicase-assoc_dom"/>
</dbReference>
<dbReference type="Pfam" id="PF07717">
    <property type="entry name" value="OB_NTP_bind"/>
    <property type="match status" value="1"/>
</dbReference>
<evidence type="ECO:0000256" key="3">
    <source>
        <dbReference type="ARBA" id="ARBA00022806"/>
    </source>
</evidence>
<dbReference type="Pfam" id="PF21010">
    <property type="entry name" value="HA2_C"/>
    <property type="match status" value="1"/>
</dbReference>
<accession>A0ABU3A5S0</accession>
<dbReference type="PROSITE" id="PS51194">
    <property type="entry name" value="HELICASE_CTER"/>
    <property type="match status" value="1"/>
</dbReference>
<keyword evidence="3 7" id="KW-0347">Helicase</keyword>
<evidence type="ECO:0000256" key="4">
    <source>
        <dbReference type="ARBA" id="ARBA00022840"/>
    </source>
</evidence>
<dbReference type="InterPro" id="IPR014001">
    <property type="entry name" value="Helicase_ATP-bd"/>
</dbReference>
<organism evidence="7 8">
    <name type="scientific">Thalassotalea castellviae</name>
    <dbReference type="NCBI Taxonomy" id="3075612"/>
    <lineage>
        <taxon>Bacteria</taxon>
        <taxon>Pseudomonadati</taxon>
        <taxon>Pseudomonadota</taxon>
        <taxon>Gammaproteobacteria</taxon>
        <taxon>Alteromonadales</taxon>
        <taxon>Colwelliaceae</taxon>
        <taxon>Thalassotalea</taxon>
    </lineage>
</organism>
<evidence type="ECO:0000256" key="2">
    <source>
        <dbReference type="ARBA" id="ARBA00022801"/>
    </source>
</evidence>
<name>A0ABU3A5S0_9GAMM</name>
<proteinExistence type="predicted"/>
<reference evidence="7 8" key="1">
    <citation type="submission" date="2023-09" db="EMBL/GenBank/DDBJ databases">
        <authorList>
            <person name="Rey-Velasco X."/>
        </authorList>
    </citation>
    <scope>NUCLEOTIDE SEQUENCE [LARGE SCALE GENOMIC DNA]</scope>
    <source>
        <strain evidence="7 8">W431</strain>
    </source>
</reference>
<dbReference type="Gene3D" id="1.20.120.1080">
    <property type="match status" value="1"/>
</dbReference>
<dbReference type="SMART" id="SM00382">
    <property type="entry name" value="AAA"/>
    <property type="match status" value="1"/>
</dbReference>
<dbReference type="InterPro" id="IPR011545">
    <property type="entry name" value="DEAD/DEAH_box_helicase_dom"/>
</dbReference>
<dbReference type="GO" id="GO:0016787">
    <property type="term" value="F:hydrolase activity"/>
    <property type="evidence" value="ECO:0007669"/>
    <property type="project" value="UniProtKB-KW"/>
</dbReference>
<dbReference type="Pfam" id="PF00270">
    <property type="entry name" value="DEAD"/>
    <property type="match status" value="1"/>
</dbReference>
<dbReference type="PROSITE" id="PS51192">
    <property type="entry name" value="HELICASE_ATP_BIND_1"/>
    <property type="match status" value="1"/>
</dbReference>
<dbReference type="InterPro" id="IPR001650">
    <property type="entry name" value="Helicase_C-like"/>
</dbReference>
<dbReference type="EMBL" id="JAVRIF010000013">
    <property type="protein sequence ID" value="MDT0605309.1"/>
    <property type="molecule type" value="Genomic_DNA"/>
</dbReference>
<evidence type="ECO:0000259" key="5">
    <source>
        <dbReference type="PROSITE" id="PS51192"/>
    </source>
</evidence>
<feature type="domain" description="Helicase C-terminal" evidence="6">
    <location>
        <begin position="275"/>
        <end position="445"/>
    </location>
</feature>
<dbReference type="SUPFAM" id="SSF52540">
    <property type="entry name" value="P-loop containing nucleoside triphosphate hydrolases"/>
    <property type="match status" value="1"/>
</dbReference>
<dbReference type="PANTHER" id="PTHR18934">
    <property type="entry name" value="ATP-DEPENDENT RNA HELICASE"/>
    <property type="match status" value="1"/>
</dbReference>
<dbReference type="Pfam" id="PF00271">
    <property type="entry name" value="Helicase_C"/>
    <property type="match status" value="1"/>
</dbReference>
<dbReference type="InterPro" id="IPR003593">
    <property type="entry name" value="AAA+_ATPase"/>
</dbReference>
<evidence type="ECO:0000313" key="7">
    <source>
        <dbReference type="EMBL" id="MDT0605309.1"/>
    </source>
</evidence>
<dbReference type="InterPro" id="IPR010222">
    <property type="entry name" value="RNA_helicase_HrpA"/>
</dbReference>
<sequence>MNKTRLADKSRFKKRLHQLKKFKTSNPKQQDNKQRQFHQLAEQINQSILHKEKKLQQTLHIHYPEALPVSQNVEKISQLIQDNQVVIIAGETGSGKTTQIPKICLALGRGVDGLIGHTQPRRIAARTVATRLAEELNSTVGDIVGYKVRFTDQVSDKSYIKLMTDGILLAEMQNDRLLRQYDTLIIDEAHERSLNIDFILGYLKQILPKRPDLKVIITSATIDPERFAKHFAMNEQKQAPIIEVSGRTFPVEMLYRPLNEMTENDQSEHDEGVDVITGILHAVEELSTYGQGDILVFLNGEREIRDTAFALEKANLRHTHILPLFSRLTVQEQNRIFQPHSGRNIVLATNVAETSLTVPGIKYVIDPGTARISRYSYRTKVQRLPIEAISQASANQRAGRCGRVSEGVCIRLYSQDDYLSRPEFTDPEILRTNLATVILQMLALDLGDITNFPFVQPPDSRNINDGVRLLEELNAVDKLPSHQNNRLTKSGRLLAKFPVDPRLAKMILTAIELGCIEQIFIIVAALSIQDPRERPFEKQQASDEKHSRFKDKQSDFISFLNLWSYVTENQKALTNNQFRKLCQKEYLSYVRIREWQDIYSQLKLALKDINITMSSVTLEEENSQGQDIIHQAILSGLLSHIGQQDENREFKGARGSKFFIFPGSAVAKKPPKWLMAAELVETSRLFGRMVAKIDPLWIEPMASHLLKRNYSEPHWEKKQGSVMGFEQVSLYGMVIVSKRKVQFNTVEPETCRDIFIREALVNGDANIRESFYQRNLDLVKEVEKLEQKARRKDFLIDEEQLYRFYSDKLPEDIICQRSFLAWWKKTKLTQPKLLNFTREFLLNEESEKITKAEYPDVWQQGNLTFALSYHFTPGDIDDGVSVNIPLGILNQVQDQGFDWQIPALRHELIIALIKGLPKALRRNFVPAPNYAEACLAAIAPDNSTLQQAVAKQLLRMTGVRLDDESWQGLTLPLHLQMNFKILNEKGKVVEQGRNLTELQEKLQGKVKASIKKVADKGIERSDIKHWDFETLPNHYQKKVSNLTIKAYPALVDHKQTVAIELFEHELLAEQAMLSGVARLILLNIPSPIKYLQQKLPNKAKLGLYFNPFGSIHDLLNDCILASCQFLVGQEKTPPRDERHFKACLDHVRTEIADTVLSLAIKVENVLQLSHGINKKLKGNVPLNVIQSHGDVKQHLTKLVYKGFITESGYQRMEDIERYLKAIQHRLEKLPIDPNQDRLKMLEVQKIESEYQQTKAKVKHDLVMLAEVEQVYWMIEELKVSLFAQNLKTPYPISVKRIKNHLKNYS</sequence>
<keyword evidence="2 7" id="KW-0378">Hydrolase</keyword>
<keyword evidence="1" id="KW-0547">Nucleotide-binding</keyword>
<dbReference type="GO" id="GO:0003724">
    <property type="term" value="F:RNA helicase activity"/>
    <property type="evidence" value="ECO:0007669"/>
    <property type="project" value="UniProtKB-EC"/>
</dbReference>
<protein>
    <submittedName>
        <fullName evidence="7">ATP-dependent RNA helicase HrpA</fullName>
        <ecNumber evidence="7">3.6.4.13</ecNumber>
    </submittedName>
</protein>
<evidence type="ECO:0000256" key="1">
    <source>
        <dbReference type="ARBA" id="ARBA00022741"/>
    </source>
</evidence>
<dbReference type="NCBIfam" id="TIGR01967">
    <property type="entry name" value="DEAH_box_HrpA"/>
    <property type="match status" value="1"/>
</dbReference>
<dbReference type="InterPro" id="IPR027417">
    <property type="entry name" value="P-loop_NTPase"/>
</dbReference>
<dbReference type="SMART" id="SM00490">
    <property type="entry name" value="HELICc"/>
    <property type="match status" value="1"/>
</dbReference>
<dbReference type="CDD" id="cd18791">
    <property type="entry name" value="SF2_C_RHA"/>
    <property type="match status" value="1"/>
</dbReference>
<dbReference type="SMART" id="SM00487">
    <property type="entry name" value="DEXDc"/>
    <property type="match status" value="1"/>
</dbReference>
<evidence type="ECO:0000313" key="8">
    <source>
        <dbReference type="Proteomes" id="UP001266357"/>
    </source>
</evidence>
<keyword evidence="4" id="KW-0067">ATP-binding</keyword>
<feature type="domain" description="Helicase ATP-binding" evidence="5">
    <location>
        <begin position="77"/>
        <end position="240"/>
    </location>
</feature>
<dbReference type="PANTHER" id="PTHR18934:SF99">
    <property type="entry name" value="ATP-DEPENDENT RNA HELICASE DHX37-RELATED"/>
    <property type="match status" value="1"/>
</dbReference>